<dbReference type="Gene3D" id="3.30.565.10">
    <property type="entry name" value="Histidine kinase-like ATPase, C-terminal domain"/>
    <property type="match status" value="1"/>
</dbReference>
<dbReference type="GO" id="GO:0005886">
    <property type="term" value="C:plasma membrane"/>
    <property type="evidence" value="ECO:0007669"/>
    <property type="project" value="UniProtKB-SubCell"/>
</dbReference>
<dbReference type="CDD" id="cd00082">
    <property type="entry name" value="HisKA"/>
    <property type="match status" value="1"/>
</dbReference>
<dbReference type="FunFam" id="3.30.565.10:FF:000057">
    <property type="entry name" value="Sensor histidine kinase"/>
    <property type="match status" value="1"/>
</dbReference>
<name>A0A235B986_9BACL</name>
<dbReference type="Proteomes" id="UP000215459">
    <property type="component" value="Unassembled WGS sequence"/>
</dbReference>
<evidence type="ECO:0000313" key="16">
    <source>
        <dbReference type="EMBL" id="OYD08821.1"/>
    </source>
</evidence>
<protein>
    <recommendedName>
        <fullName evidence="3">histidine kinase</fullName>
        <ecNumber evidence="3">2.7.13.3</ecNumber>
    </recommendedName>
</protein>
<feature type="transmembrane region" description="Helical" evidence="14">
    <location>
        <begin position="12"/>
        <end position="29"/>
    </location>
</feature>
<gene>
    <name evidence="16" type="ORF">CHM34_03240</name>
</gene>
<dbReference type="InterPro" id="IPR036890">
    <property type="entry name" value="HATPase_C_sf"/>
</dbReference>
<reference evidence="16 17" key="1">
    <citation type="submission" date="2017-07" db="EMBL/GenBank/DDBJ databases">
        <title>The genome sequence of Paludifilum halophilum highlights mechanisms for microbial adaptation to high salt environemnts.</title>
        <authorList>
            <person name="Belbahri L."/>
        </authorList>
    </citation>
    <scope>NUCLEOTIDE SEQUENCE [LARGE SCALE GENOMIC DNA]</scope>
    <source>
        <strain evidence="16 17">DSM 102817</strain>
    </source>
</reference>
<keyword evidence="11 14" id="KW-1133">Transmembrane helix</keyword>
<comment type="caution">
    <text evidence="16">The sequence shown here is derived from an EMBL/GenBank/DDBJ whole genome shotgun (WGS) entry which is preliminary data.</text>
</comment>
<dbReference type="GO" id="GO:0005524">
    <property type="term" value="F:ATP binding"/>
    <property type="evidence" value="ECO:0007669"/>
    <property type="project" value="UniProtKB-KW"/>
</dbReference>
<dbReference type="OrthoDB" id="9780487at2"/>
<accession>A0A235B986</accession>
<keyword evidence="9" id="KW-0418">Kinase</keyword>
<dbReference type="PANTHER" id="PTHR45453:SF2">
    <property type="entry name" value="HISTIDINE KINASE"/>
    <property type="match status" value="1"/>
</dbReference>
<dbReference type="InterPro" id="IPR003594">
    <property type="entry name" value="HATPase_dom"/>
</dbReference>
<dbReference type="GO" id="GO:0016036">
    <property type="term" value="P:cellular response to phosphate starvation"/>
    <property type="evidence" value="ECO:0007669"/>
    <property type="project" value="TreeGrafter"/>
</dbReference>
<dbReference type="AlphaFoldDB" id="A0A235B986"/>
<evidence type="ECO:0000256" key="2">
    <source>
        <dbReference type="ARBA" id="ARBA00004651"/>
    </source>
</evidence>
<keyword evidence="10" id="KW-0067">ATP-binding</keyword>
<comment type="catalytic activity">
    <reaction evidence="1">
        <text>ATP + protein L-histidine = ADP + protein N-phospho-L-histidine.</text>
        <dbReference type="EC" id="2.7.13.3"/>
    </reaction>
</comment>
<evidence type="ECO:0000256" key="14">
    <source>
        <dbReference type="SAM" id="Phobius"/>
    </source>
</evidence>
<keyword evidence="7 14" id="KW-0812">Transmembrane</keyword>
<organism evidence="16 17">
    <name type="scientific">Paludifilum halophilum</name>
    <dbReference type="NCBI Taxonomy" id="1642702"/>
    <lineage>
        <taxon>Bacteria</taxon>
        <taxon>Bacillati</taxon>
        <taxon>Bacillota</taxon>
        <taxon>Bacilli</taxon>
        <taxon>Bacillales</taxon>
        <taxon>Thermoactinomycetaceae</taxon>
        <taxon>Paludifilum</taxon>
    </lineage>
</organism>
<dbReference type="EMBL" id="NOWF01000002">
    <property type="protein sequence ID" value="OYD08821.1"/>
    <property type="molecule type" value="Genomic_DNA"/>
</dbReference>
<evidence type="ECO:0000256" key="7">
    <source>
        <dbReference type="ARBA" id="ARBA00022692"/>
    </source>
</evidence>
<keyword evidence="4" id="KW-1003">Cell membrane</keyword>
<dbReference type="PANTHER" id="PTHR45453">
    <property type="entry name" value="PHOSPHATE REGULON SENSOR PROTEIN PHOR"/>
    <property type="match status" value="1"/>
</dbReference>
<dbReference type="SMART" id="SM00387">
    <property type="entry name" value="HATPase_c"/>
    <property type="match status" value="1"/>
</dbReference>
<evidence type="ECO:0000256" key="4">
    <source>
        <dbReference type="ARBA" id="ARBA00022475"/>
    </source>
</evidence>
<evidence type="ECO:0000259" key="15">
    <source>
        <dbReference type="PROSITE" id="PS50109"/>
    </source>
</evidence>
<dbReference type="GO" id="GO:0000155">
    <property type="term" value="F:phosphorelay sensor kinase activity"/>
    <property type="evidence" value="ECO:0007669"/>
    <property type="project" value="InterPro"/>
</dbReference>
<sequence>MKLLLREQTPLMIVYGLQLILTLLIYRLAGFEDEWVALYVVFLNISLLTVYLVFRYFSLRSLYRRLSQPLETLDETIQDREFSPLSEAMDELLKTQYQHYKSELDEYERKIRDHVTFINQWVHQMKTPLSVIHLTIQDEDGPVFDSIREEADRIGKGLETVLHTARLDVFDRDFHVEPVSLYQTVNQVIHENKRLFIRNRVYPEVRVEEALMVESDEKWLTFVLGQLVTNSVRYSAGTGEKVTLSSWRRGLHVVLEVRDRGVGIPKEDIRRVFEPYFTGENGRRYRESTGMGLYLVREVCQRLNHRIELDSEPGEGTAVRLIFNEPVPLTGAKG</sequence>
<feature type="domain" description="Histidine kinase" evidence="15">
    <location>
        <begin position="120"/>
        <end position="327"/>
    </location>
</feature>
<evidence type="ECO:0000256" key="3">
    <source>
        <dbReference type="ARBA" id="ARBA00012438"/>
    </source>
</evidence>
<evidence type="ECO:0000256" key="9">
    <source>
        <dbReference type="ARBA" id="ARBA00022777"/>
    </source>
</evidence>
<evidence type="ECO:0000256" key="8">
    <source>
        <dbReference type="ARBA" id="ARBA00022741"/>
    </source>
</evidence>
<evidence type="ECO:0000256" key="1">
    <source>
        <dbReference type="ARBA" id="ARBA00000085"/>
    </source>
</evidence>
<dbReference type="InterPro" id="IPR004358">
    <property type="entry name" value="Sig_transdc_His_kin-like_C"/>
</dbReference>
<evidence type="ECO:0000256" key="13">
    <source>
        <dbReference type="ARBA" id="ARBA00023136"/>
    </source>
</evidence>
<evidence type="ECO:0000256" key="12">
    <source>
        <dbReference type="ARBA" id="ARBA00023012"/>
    </source>
</evidence>
<comment type="subcellular location">
    <subcellularLocation>
        <location evidence="2">Cell membrane</location>
        <topology evidence="2">Multi-pass membrane protein</topology>
    </subcellularLocation>
</comment>
<dbReference type="Pfam" id="PF02518">
    <property type="entry name" value="HATPase_c"/>
    <property type="match status" value="1"/>
</dbReference>
<dbReference type="InterPro" id="IPR050351">
    <property type="entry name" value="BphY/WalK/GraS-like"/>
</dbReference>
<dbReference type="SUPFAM" id="SSF55874">
    <property type="entry name" value="ATPase domain of HSP90 chaperone/DNA topoisomerase II/histidine kinase"/>
    <property type="match status" value="1"/>
</dbReference>
<dbReference type="InterPro" id="IPR005467">
    <property type="entry name" value="His_kinase_dom"/>
</dbReference>
<dbReference type="InterPro" id="IPR003661">
    <property type="entry name" value="HisK_dim/P_dom"/>
</dbReference>
<keyword evidence="12" id="KW-0902">Two-component regulatory system</keyword>
<evidence type="ECO:0000256" key="6">
    <source>
        <dbReference type="ARBA" id="ARBA00022679"/>
    </source>
</evidence>
<dbReference type="PROSITE" id="PS50109">
    <property type="entry name" value="HIS_KIN"/>
    <property type="match status" value="1"/>
</dbReference>
<evidence type="ECO:0000256" key="5">
    <source>
        <dbReference type="ARBA" id="ARBA00022553"/>
    </source>
</evidence>
<dbReference type="EC" id="2.7.13.3" evidence="3"/>
<evidence type="ECO:0000256" key="11">
    <source>
        <dbReference type="ARBA" id="ARBA00022989"/>
    </source>
</evidence>
<dbReference type="GO" id="GO:0004721">
    <property type="term" value="F:phosphoprotein phosphatase activity"/>
    <property type="evidence" value="ECO:0007669"/>
    <property type="project" value="TreeGrafter"/>
</dbReference>
<dbReference type="PRINTS" id="PR00344">
    <property type="entry name" value="BCTRLSENSOR"/>
</dbReference>
<proteinExistence type="predicted"/>
<keyword evidence="17" id="KW-1185">Reference proteome</keyword>
<evidence type="ECO:0000313" key="17">
    <source>
        <dbReference type="Proteomes" id="UP000215459"/>
    </source>
</evidence>
<dbReference type="RefSeq" id="WP_094263169.1">
    <property type="nucleotide sequence ID" value="NZ_NOWF01000002.1"/>
</dbReference>
<evidence type="ECO:0000256" key="10">
    <source>
        <dbReference type="ARBA" id="ARBA00022840"/>
    </source>
</evidence>
<keyword evidence="6" id="KW-0808">Transferase</keyword>
<feature type="transmembrane region" description="Helical" evidence="14">
    <location>
        <begin position="35"/>
        <end position="57"/>
    </location>
</feature>
<keyword evidence="8" id="KW-0547">Nucleotide-binding</keyword>
<keyword evidence="13 14" id="KW-0472">Membrane</keyword>
<keyword evidence="5" id="KW-0597">Phosphoprotein</keyword>